<dbReference type="GO" id="GO:0042162">
    <property type="term" value="F:telomeric DNA binding"/>
    <property type="evidence" value="ECO:0007669"/>
    <property type="project" value="TreeGrafter"/>
</dbReference>
<proteinExistence type="predicted"/>
<dbReference type="Proteomes" id="UP001374579">
    <property type="component" value="Unassembled WGS sequence"/>
</dbReference>
<name>A0AAN9BHA3_9CAEN</name>
<sequence>MEVRNIPSFGEPFLLQELVEPSQWMQSSISVLGRLDQHDTGHCRARLVEPKSQASLTVDTTLVEPFDARIGSLFHFIGEMKPGDMDKESAMVLAARIVRSCDGLDLTMYEKALKAQRDYLKSREDS</sequence>
<organism evidence="1 2">
    <name type="scientific">Littorina saxatilis</name>
    <dbReference type="NCBI Taxonomy" id="31220"/>
    <lineage>
        <taxon>Eukaryota</taxon>
        <taxon>Metazoa</taxon>
        <taxon>Spiralia</taxon>
        <taxon>Lophotrochozoa</taxon>
        <taxon>Mollusca</taxon>
        <taxon>Gastropoda</taxon>
        <taxon>Caenogastropoda</taxon>
        <taxon>Littorinimorpha</taxon>
        <taxon>Littorinoidea</taxon>
        <taxon>Littorinidae</taxon>
        <taxon>Littorina</taxon>
    </lineage>
</organism>
<evidence type="ECO:0000313" key="1">
    <source>
        <dbReference type="EMBL" id="KAK7105705.1"/>
    </source>
</evidence>
<dbReference type="InterPro" id="IPR029146">
    <property type="entry name" value="Ten1_animal_plant"/>
</dbReference>
<dbReference type="PANTHER" id="PTHR33905:SF1">
    <property type="entry name" value="CST COMPLEX SUBUNIT TEN1"/>
    <property type="match status" value="1"/>
</dbReference>
<dbReference type="EMBL" id="JBAMIC010000007">
    <property type="protein sequence ID" value="KAK7105705.1"/>
    <property type="molecule type" value="Genomic_DNA"/>
</dbReference>
<protein>
    <recommendedName>
        <fullName evidence="3">CST complex subunit TEN1</fullName>
    </recommendedName>
</protein>
<keyword evidence="2" id="KW-1185">Reference proteome</keyword>
<evidence type="ECO:0008006" key="3">
    <source>
        <dbReference type="Google" id="ProtNLM"/>
    </source>
</evidence>
<dbReference type="AlphaFoldDB" id="A0AAN9BHA3"/>
<dbReference type="Gene3D" id="2.40.50.140">
    <property type="entry name" value="Nucleic acid-binding proteins"/>
    <property type="match status" value="1"/>
</dbReference>
<accession>A0AAN9BHA3</accession>
<evidence type="ECO:0000313" key="2">
    <source>
        <dbReference type="Proteomes" id="UP001374579"/>
    </source>
</evidence>
<comment type="caution">
    <text evidence="1">The sequence shown here is derived from an EMBL/GenBank/DDBJ whole genome shotgun (WGS) entry which is preliminary data.</text>
</comment>
<dbReference type="GO" id="GO:0032211">
    <property type="term" value="P:negative regulation of telomere maintenance via telomerase"/>
    <property type="evidence" value="ECO:0007669"/>
    <property type="project" value="TreeGrafter"/>
</dbReference>
<reference evidence="1 2" key="1">
    <citation type="submission" date="2024-02" db="EMBL/GenBank/DDBJ databases">
        <title>Chromosome-scale genome assembly of the rough periwinkle Littorina saxatilis.</title>
        <authorList>
            <person name="De Jode A."/>
            <person name="Faria R."/>
            <person name="Formenti G."/>
            <person name="Sims Y."/>
            <person name="Smith T.P."/>
            <person name="Tracey A."/>
            <person name="Wood J.M.D."/>
            <person name="Zagrodzka Z.B."/>
            <person name="Johannesson K."/>
            <person name="Butlin R.K."/>
            <person name="Leder E.H."/>
        </authorList>
    </citation>
    <scope>NUCLEOTIDE SEQUENCE [LARGE SCALE GENOMIC DNA]</scope>
    <source>
        <strain evidence="1">Snail1</strain>
        <tissue evidence="1">Muscle</tissue>
    </source>
</reference>
<gene>
    <name evidence="1" type="ORF">V1264_017049</name>
</gene>
<dbReference type="GO" id="GO:0003697">
    <property type="term" value="F:single-stranded DNA binding"/>
    <property type="evidence" value="ECO:0007669"/>
    <property type="project" value="InterPro"/>
</dbReference>
<dbReference type="InterPro" id="IPR012340">
    <property type="entry name" value="NA-bd_OB-fold"/>
</dbReference>
<dbReference type="GO" id="GO:1990879">
    <property type="term" value="C:CST complex"/>
    <property type="evidence" value="ECO:0007669"/>
    <property type="project" value="InterPro"/>
</dbReference>
<dbReference type="PANTHER" id="PTHR33905">
    <property type="entry name" value="CST COMPLEX SUBUNIT TEN1"/>
    <property type="match status" value="1"/>
</dbReference>
<dbReference type="Pfam" id="PF15490">
    <property type="entry name" value="Ten1_2"/>
    <property type="match status" value="1"/>
</dbReference>
<dbReference type="GO" id="GO:0010521">
    <property type="term" value="F:telomerase inhibitor activity"/>
    <property type="evidence" value="ECO:0007669"/>
    <property type="project" value="TreeGrafter"/>
</dbReference>